<comment type="caution">
    <text evidence="2">The sequence shown here is derived from an EMBL/GenBank/DDBJ whole genome shotgun (WGS) entry which is preliminary data.</text>
</comment>
<dbReference type="EMBL" id="NHYD01003338">
    <property type="protein sequence ID" value="PPQ80275.1"/>
    <property type="molecule type" value="Genomic_DNA"/>
</dbReference>
<protein>
    <submittedName>
        <fullName evidence="2">Uncharacterized protein</fullName>
    </submittedName>
</protein>
<feature type="region of interest" description="Disordered" evidence="1">
    <location>
        <begin position="24"/>
        <end position="124"/>
    </location>
</feature>
<evidence type="ECO:0000313" key="2">
    <source>
        <dbReference type="EMBL" id="PPQ80275.1"/>
    </source>
</evidence>
<feature type="compositionally biased region" description="Acidic residues" evidence="1">
    <location>
        <begin position="49"/>
        <end position="66"/>
    </location>
</feature>
<feature type="compositionally biased region" description="Polar residues" evidence="1">
    <location>
        <begin position="110"/>
        <end position="124"/>
    </location>
</feature>
<accession>A0A409WP33</accession>
<sequence length="124" mass="13540">MVFRQKGACRAPVGYAVAVAAYSSTCKSDKKSTSKKRKRSSSVQIQDQGGDDSLEQNDSHDGEEEGYPVTTELSDQISRGQNPAKRRKTRSRIVERGPHPSSSLSPPSSTRTIIKTTVKARSQT</sequence>
<reference evidence="2 3" key="1">
    <citation type="journal article" date="2018" name="Evol. Lett.">
        <title>Horizontal gene cluster transfer increased hallucinogenic mushroom diversity.</title>
        <authorList>
            <person name="Reynolds H.T."/>
            <person name="Vijayakumar V."/>
            <person name="Gluck-Thaler E."/>
            <person name="Korotkin H.B."/>
            <person name="Matheny P.B."/>
            <person name="Slot J.C."/>
        </authorList>
    </citation>
    <scope>NUCLEOTIDE SEQUENCE [LARGE SCALE GENOMIC DNA]</scope>
    <source>
        <strain evidence="2 3">2631</strain>
    </source>
</reference>
<organism evidence="2 3">
    <name type="scientific">Psilocybe cyanescens</name>
    <dbReference type="NCBI Taxonomy" id="93625"/>
    <lineage>
        <taxon>Eukaryota</taxon>
        <taxon>Fungi</taxon>
        <taxon>Dikarya</taxon>
        <taxon>Basidiomycota</taxon>
        <taxon>Agaricomycotina</taxon>
        <taxon>Agaricomycetes</taxon>
        <taxon>Agaricomycetidae</taxon>
        <taxon>Agaricales</taxon>
        <taxon>Agaricineae</taxon>
        <taxon>Strophariaceae</taxon>
        <taxon>Psilocybe</taxon>
    </lineage>
</organism>
<dbReference type="AlphaFoldDB" id="A0A409WP33"/>
<name>A0A409WP33_PSICY</name>
<keyword evidence="3" id="KW-1185">Reference proteome</keyword>
<dbReference type="Proteomes" id="UP000283269">
    <property type="component" value="Unassembled WGS sequence"/>
</dbReference>
<evidence type="ECO:0000256" key="1">
    <source>
        <dbReference type="SAM" id="MobiDB-lite"/>
    </source>
</evidence>
<gene>
    <name evidence="2" type="ORF">CVT25_003696</name>
</gene>
<dbReference type="InParanoid" id="A0A409WP33"/>
<feature type="compositionally biased region" description="Polar residues" evidence="1">
    <location>
        <begin position="71"/>
        <end position="81"/>
    </location>
</feature>
<evidence type="ECO:0000313" key="3">
    <source>
        <dbReference type="Proteomes" id="UP000283269"/>
    </source>
</evidence>
<feature type="compositionally biased region" description="Low complexity" evidence="1">
    <location>
        <begin position="99"/>
        <end position="109"/>
    </location>
</feature>
<proteinExistence type="predicted"/>